<dbReference type="AlphaFoldDB" id="A0A090SWQ0"/>
<evidence type="ECO:0000313" key="1">
    <source>
        <dbReference type="EMBL" id="GAL32106.1"/>
    </source>
</evidence>
<dbReference type="EMBL" id="BBMT01000001">
    <property type="protein sequence ID" value="GAL32106.1"/>
    <property type="molecule type" value="Genomic_DNA"/>
</dbReference>
<keyword evidence="2" id="KW-1185">Reference proteome</keyword>
<evidence type="ECO:0000313" key="2">
    <source>
        <dbReference type="Proteomes" id="UP000029224"/>
    </source>
</evidence>
<gene>
    <name evidence="1" type="ORF">JCM19240_5537</name>
</gene>
<dbReference type="Proteomes" id="UP000029224">
    <property type="component" value="Unassembled WGS sequence"/>
</dbReference>
<sequence length="37" mass="4218">MSDERSVSGGKRCGYAAGKCKFLWKCNGYFDDEQHRS</sequence>
<name>A0A090SWQ0_9VIBR</name>
<organism evidence="1 2">
    <name type="scientific">Vibrio maritimus</name>
    <dbReference type="NCBI Taxonomy" id="990268"/>
    <lineage>
        <taxon>Bacteria</taxon>
        <taxon>Pseudomonadati</taxon>
        <taxon>Pseudomonadota</taxon>
        <taxon>Gammaproteobacteria</taxon>
        <taxon>Vibrionales</taxon>
        <taxon>Vibrionaceae</taxon>
        <taxon>Vibrio</taxon>
    </lineage>
</organism>
<reference evidence="1 2" key="2">
    <citation type="submission" date="2014-09" db="EMBL/GenBank/DDBJ databases">
        <authorList>
            <consortium name="NBRP consortium"/>
            <person name="Sawabe T."/>
            <person name="Meirelles P."/>
            <person name="Nakanishi M."/>
            <person name="Sayaka M."/>
            <person name="Hattori M."/>
            <person name="Ohkuma M."/>
        </authorList>
    </citation>
    <scope>NUCLEOTIDE SEQUENCE [LARGE SCALE GENOMIC DNA]</scope>
    <source>
        <strain evidence="1 2">JCM 19240</strain>
    </source>
</reference>
<protein>
    <submittedName>
        <fullName evidence="1">Uncharacterized protein</fullName>
    </submittedName>
</protein>
<reference evidence="1 2" key="1">
    <citation type="submission" date="2014-09" db="EMBL/GenBank/DDBJ databases">
        <title>Vibrio maritimus JCM 19240. (C210) whole genome shotgun sequence.</title>
        <authorList>
            <person name="Sawabe T."/>
            <person name="Meirelles P."/>
            <person name="Nakanishi M."/>
            <person name="Sayaka M."/>
            <person name="Hattori M."/>
            <person name="Ohkuma M."/>
        </authorList>
    </citation>
    <scope>NUCLEOTIDE SEQUENCE [LARGE SCALE GENOMIC DNA]</scope>
    <source>
        <strain evidence="1 2">JCM 19240</strain>
    </source>
</reference>
<proteinExistence type="predicted"/>
<comment type="caution">
    <text evidence="1">The sequence shown here is derived from an EMBL/GenBank/DDBJ whole genome shotgun (WGS) entry which is preliminary data.</text>
</comment>
<accession>A0A090SWQ0</accession>